<dbReference type="InterPro" id="IPR016040">
    <property type="entry name" value="NAD(P)-bd_dom"/>
</dbReference>
<dbReference type="RefSeq" id="WP_180721069.1">
    <property type="nucleotide sequence ID" value="NZ_AP023174.1"/>
</dbReference>
<dbReference type="Pfam" id="PF16363">
    <property type="entry name" value="GDP_Man_Dehyd"/>
    <property type="match status" value="1"/>
</dbReference>
<evidence type="ECO:0000259" key="1">
    <source>
        <dbReference type="Pfam" id="PF16363"/>
    </source>
</evidence>
<dbReference type="InterPro" id="IPR013445">
    <property type="entry name" value="CDP_4_6_deHydtase"/>
</dbReference>
<dbReference type="Gene3D" id="3.90.25.10">
    <property type="entry name" value="UDP-galactose 4-epimerase, domain 1"/>
    <property type="match status" value="1"/>
</dbReference>
<dbReference type="Proteomes" id="UP000510888">
    <property type="component" value="Chromosome 1"/>
</dbReference>
<reference evidence="2 3" key="1">
    <citation type="journal article" date="2020" name="Genes (Basel)">
        <title>Genomic Comparison of Insect Gut Symbionts from Divergent Burkholderia Subclades.</title>
        <authorList>
            <person name="Takeshita K."/>
            <person name="Kikuchi Y."/>
        </authorList>
    </citation>
    <scope>NUCLEOTIDE SEQUENCE [LARGE SCALE GENOMIC DNA]</scope>
    <source>
        <strain evidence="2 3">PGU16</strain>
    </source>
</reference>
<dbReference type="Gene3D" id="3.40.50.720">
    <property type="entry name" value="NAD(P)-binding Rossmann-like Domain"/>
    <property type="match status" value="1"/>
</dbReference>
<keyword evidence="3" id="KW-1185">Reference proteome</keyword>
<dbReference type="PANTHER" id="PTHR43000">
    <property type="entry name" value="DTDP-D-GLUCOSE 4,6-DEHYDRATASE-RELATED"/>
    <property type="match status" value="1"/>
</dbReference>
<accession>A0A7I8BNP6</accession>
<dbReference type="NCBIfam" id="TIGR02622">
    <property type="entry name" value="CDP_4_6_dhtase"/>
    <property type="match status" value="1"/>
</dbReference>
<evidence type="ECO:0000313" key="3">
    <source>
        <dbReference type="Proteomes" id="UP000510888"/>
    </source>
</evidence>
<evidence type="ECO:0000313" key="2">
    <source>
        <dbReference type="EMBL" id="BCF90133.1"/>
    </source>
</evidence>
<dbReference type="CDD" id="cd05252">
    <property type="entry name" value="CDP_GD_SDR_e"/>
    <property type="match status" value="1"/>
</dbReference>
<organism evidence="2 3">
    <name type="scientific">Paraburkholderia largidicola</name>
    <dbReference type="NCBI Taxonomy" id="3014751"/>
    <lineage>
        <taxon>Bacteria</taxon>
        <taxon>Pseudomonadati</taxon>
        <taxon>Pseudomonadota</taxon>
        <taxon>Betaproteobacteria</taxon>
        <taxon>Burkholderiales</taxon>
        <taxon>Burkholderiaceae</taxon>
        <taxon>Paraburkholderia</taxon>
    </lineage>
</organism>
<dbReference type="SUPFAM" id="SSF51735">
    <property type="entry name" value="NAD(P)-binding Rossmann-fold domains"/>
    <property type="match status" value="1"/>
</dbReference>
<gene>
    <name evidence="2" type="primary">ddhB</name>
    <name evidence="2" type="ORF">PPGU16_32000</name>
</gene>
<name>A0A7I8BNP6_9BURK</name>
<dbReference type="AlphaFoldDB" id="A0A7I8BNP6"/>
<dbReference type="EMBL" id="AP023174">
    <property type="protein sequence ID" value="BCF90133.1"/>
    <property type="molecule type" value="Genomic_DNA"/>
</dbReference>
<sequence>MNPSFWHGRRVFVTGHTGFKGSWLCLWLQRLGAQVTGYALQPLTEPSLFDAAQVASGMNHLAGDVRDAAGVRHALEAARPEVVFHLAAQSLVRQSYADPIETYSTNVMGTVHVLDAVRHVNSVRAVVNVTSDKCYENREITRGYDESDALGGHDPYSNSKGCSELVTASYRQSFFNGNSHAAIASARAGNVIGGGDWARDRLVPDLLRAFDRGEHAVVRRPHSVRPWQHVLEPLAGYLMLAERLVEGDASFAGAWNFGPLADDMRSVEEIASQLVSALGNNAAYEVQQEANAPHEAGLLLLDASKARRELGWNTLLKLDEALQWIAQWHLAYRTGSGARVATLAQIERYEARINAAAAVQY</sequence>
<protein>
    <submittedName>
        <fullName evidence="2">CDP-glucose 4,6-dehydratase</fullName>
    </submittedName>
</protein>
<dbReference type="KEGG" id="plad:PPGU16_32000"/>
<proteinExistence type="predicted"/>
<feature type="domain" description="NAD(P)-binding" evidence="1">
    <location>
        <begin position="12"/>
        <end position="322"/>
    </location>
</feature>
<dbReference type="InterPro" id="IPR036291">
    <property type="entry name" value="NAD(P)-bd_dom_sf"/>
</dbReference>